<feature type="domain" description="CobE/GbiG C-terminal" evidence="2">
    <location>
        <begin position="318"/>
        <end position="421"/>
    </location>
</feature>
<dbReference type="Pfam" id="PF00590">
    <property type="entry name" value="TP_methylase"/>
    <property type="match status" value="1"/>
</dbReference>
<feature type="domain" description="Cobalamin synthesis G N-terminal" evidence="3">
    <location>
        <begin position="159"/>
        <end position="237"/>
    </location>
</feature>
<dbReference type="PANTHER" id="PTHR37477">
    <property type="entry name" value="COBALT-PRECORRIN-5A HYDROLASE"/>
    <property type="match status" value="1"/>
</dbReference>
<dbReference type="InterPro" id="IPR002750">
    <property type="entry name" value="CobE/GbiG_C"/>
</dbReference>
<keyword evidence="5" id="KW-0378">Hydrolase</keyword>
<sequence>MVLFLSITRINKVVRELKAGAYTNETPVAVVYRVGWPDQLVITGTLGDIAPKVKRAGITLQALVLVGAAFDTDIRRIEAADGRLNSLRAMQCIRPRVKPCIRAAVMADATAIVAISRRGAAIGGRVRDALGGGALYVERRFADAVEGATAFDLPARPLVGRLFNEYERLVLMMPVGAAVRLLAAHIGHKHTDAAAVCVDDAGRFAVSLLSGHVGGGDALAERVADALGATAVITSASHVLGTLAVDLLGSEFGWRIEASSVMVTRASAAVVNGEPVGGCTRMLGERDWWDAGKPLPSNVNVAAQSGGGDWEQAGRWVAEVEGLLRGTFAAEQLAVGSVRCIATAELKRDEAAIGLLAERLGVPVRYYGAEELNGMPGPSGASESQRLLGIVGVAEPAALLASGGEIVVPKVRSAAATLAVARINYPHPNPLPWGEGTSVSAPPS</sequence>
<dbReference type="InterPro" id="IPR035996">
    <property type="entry name" value="4pyrrol_Methylase_sf"/>
</dbReference>
<dbReference type="PANTHER" id="PTHR37477:SF1">
    <property type="entry name" value="COBALT-PRECORRIN-5A HYDROLASE"/>
    <property type="match status" value="1"/>
</dbReference>
<evidence type="ECO:0000259" key="1">
    <source>
        <dbReference type="Pfam" id="PF00590"/>
    </source>
</evidence>
<dbReference type="Pfam" id="PF11761">
    <property type="entry name" value="CbiG_mid"/>
    <property type="match status" value="1"/>
</dbReference>
<accession>A0AA35TJP2</accession>
<feature type="domain" description="Tetrapyrrole methylase" evidence="1">
    <location>
        <begin position="1"/>
        <end position="49"/>
    </location>
</feature>
<dbReference type="InterPro" id="IPR038029">
    <property type="entry name" value="GbiG_N_sf"/>
</dbReference>
<protein>
    <submittedName>
        <fullName evidence="5">Cobalt-precorrin-5A hydrolase</fullName>
    </submittedName>
</protein>
<dbReference type="SUPFAM" id="SSF53790">
    <property type="entry name" value="Tetrapyrrole methylase"/>
    <property type="match status" value="1"/>
</dbReference>
<dbReference type="Gene3D" id="3.40.50.11220">
    <property type="match status" value="1"/>
</dbReference>
<dbReference type="Gene3D" id="3.30.420.180">
    <property type="entry name" value="CobE/GbiG C-terminal domain"/>
    <property type="match status" value="1"/>
</dbReference>
<name>A0AA35TJP2_GEOBA</name>
<organism evidence="5 6">
    <name type="scientific">Geodia barretti</name>
    <name type="common">Barrett's horny sponge</name>
    <dbReference type="NCBI Taxonomy" id="519541"/>
    <lineage>
        <taxon>Eukaryota</taxon>
        <taxon>Metazoa</taxon>
        <taxon>Porifera</taxon>
        <taxon>Demospongiae</taxon>
        <taxon>Heteroscleromorpha</taxon>
        <taxon>Tetractinellida</taxon>
        <taxon>Astrophorina</taxon>
        <taxon>Geodiidae</taxon>
        <taxon>Geodia</taxon>
    </lineage>
</organism>
<dbReference type="GO" id="GO:0016787">
    <property type="term" value="F:hydrolase activity"/>
    <property type="evidence" value="ECO:0007669"/>
    <property type="project" value="UniProtKB-KW"/>
</dbReference>
<dbReference type="InterPro" id="IPR052553">
    <property type="entry name" value="CbiG_hydrolase"/>
</dbReference>
<dbReference type="SUPFAM" id="SSF159672">
    <property type="entry name" value="CbiG N-terminal domain-like"/>
    <property type="match status" value="1"/>
</dbReference>
<gene>
    <name evidence="5" type="ORF">GBAR_LOCUS27191</name>
</gene>
<dbReference type="InterPro" id="IPR021744">
    <property type="entry name" value="CbiG_N"/>
</dbReference>
<dbReference type="Pfam" id="PF11760">
    <property type="entry name" value="CbiG_N"/>
    <property type="match status" value="1"/>
</dbReference>
<dbReference type="InterPro" id="IPR036518">
    <property type="entry name" value="CobE/GbiG_C_sf"/>
</dbReference>
<feature type="domain" description="Cobalamin biosynthesis central region" evidence="4">
    <location>
        <begin position="244"/>
        <end position="280"/>
    </location>
</feature>
<evidence type="ECO:0000313" key="6">
    <source>
        <dbReference type="Proteomes" id="UP001174909"/>
    </source>
</evidence>
<dbReference type="InterPro" id="IPR021745">
    <property type="entry name" value="CbiG_mid"/>
</dbReference>
<evidence type="ECO:0000259" key="2">
    <source>
        <dbReference type="Pfam" id="PF01890"/>
    </source>
</evidence>
<dbReference type="GO" id="GO:0008168">
    <property type="term" value="F:methyltransferase activity"/>
    <property type="evidence" value="ECO:0007669"/>
    <property type="project" value="InterPro"/>
</dbReference>
<evidence type="ECO:0000259" key="3">
    <source>
        <dbReference type="Pfam" id="PF11760"/>
    </source>
</evidence>
<dbReference type="Pfam" id="PF01890">
    <property type="entry name" value="CbiG_C"/>
    <property type="match status" value="1"/>
</dbReference>
<dbReference type="InterPro" id="IPR014776">
    <property type="entry name" value="4pyrrole_Mease_sub2"/>
</dbReference>
<dbReference type="Proteomes" id="UP001174909">
    <property type="component" value="Unassembled WGS sequence"/>
</dbReference>
<dbReference type="EMBL" id="CASHTH010003785">
    <property type="protein sequence ID" value="CAI8049363.1"/>
    <property type="molecule type" value="Genomic_DNA"/>
</dbReference>
<proteinExistence type="predicted"/>
<reference evidence="5" key="1">
    <citation type="submission" date="2023-03" db="EMBL/GenBank/DDBJ databases">
        <authorList>
            <person name="Steffen K."/>
            <person name="Cardenas P."/>
        </authorList>
    </citation>
    <scope>NUCLEOTIDE SEQUENCE</scope>
</reference>
<comment type="caution">
    <text evidence="5">The sequence shown here is derived from an EMBL/GenBank/DDBJ whole genome shotgun (WGS) entry which is preliminary data.</text>
</comment>
<evidence type="ECO:0000259" key="4">
    <source>
        <dbReference type="Pfam" id="PF11761"/>
    </source>
</evidence>
<dbReference type="SUPFAM" id="SSF159664">
    <property type="entry name" value="CobE/GbiG C-terminal domain-like"/>
    <property type="match status" value="1"/>
</dbReference>
<dbReference type="InterPro" id="IPR000878">
    <property type="entry name" value="4pyrrol_Mease"/>
</dbReference>
<evidence type="ECO:0000313" key="5">
    <source>
        <dbReference type="EMBL" id="CAI8049363.1"/>
    </source>
</evidence>
<dbReference type="Gene3D" id="3.30.950.10">
    <property type="entry name" value="Methyltransferase, Cobalt-precorrin-4 Transmethylase, Domain 2"/>
    <property type="match status" value="1"/>
</dbReference>
<dbReference type="AlphaFoldDB" id="A0AA35TJP2"/>
<keyword evidence="6" id="KW-1185">Reference proteome</keyword>